<dbReference type="Pfam" id="PF11945">
    <property type="entry name" value="WASH_WAHD"/>
    <property type="match status" value="1"/>
</dbReference>
<feature type="coiled-coil region" evidence="3">
    <location>
        <begin position="42"/>
        <end position="72"/>
    </location>
</feature>
<keyword evidence="3" id="KW-0175">Coiled coil</keyword>
<name>W1NF84_AMBTC</name>
<dbReference type="GO" id="GO:0042147">
    <property type="term" value="P:retrograde transport, endosome to Golgi"/>
    <property type="evidence" value="ECO:0000318"/>
    <property type="project" value="GO_Central"/>
</dbReference>
<gene>
    <name evidence="6" type="ORF">AMTR_s00138p00029150</name>
</gene>
<evidence type="ECO:0000256" key="4">
    <source>
        <dbReference type="SAM" id="MobiDB-lite"/>
    </source>
</evidence>
<evidence type="ECO:0000313" key="7">
    <source>
        <dbReference type="Proteomes" id="UP000017836"/>
    </source>
</evidence>
<dbReference type="Proteomes" id="UP000017836">
    <property type="component" value="Unassembled WGS sequence"/>
</dbReference>
<dbReference type="GO" id="GO:0043015">
    <property type="term" value="F:gamma-tubulin binding"/>
    <property type="evidence" value="ECO:0000318"/>
    <property type="project" value="GO_Central"/>
</dbReference>
<evidence type="ECO:0000256" key="3">
    <source>
        <dbReference type="SAM" id="Coils"/>
    </source>
</evidence>
<dbReference type="PANTHER" id="PTHR23331">
    <property type="entry name" value="CXYORF1"/>
    <property type="match status" value="1"/>
</dbReference>
<dbReference type="HOGENOM" id="CLU_618727_0_0_1"/>
<protein>
    <recommendedName>
        <fullName evidence="5">WASH1 WAHD domain-containing protein</fullName>
    </recommendedName>
</protein>
<feature type="region of interest" description="Disordered" evidence="4">
    <location>
        <begin position="231"/>
        <end position="316"/>
    </location>
</feature>
<feature type="region of interest" description="Disordered" evidence="4">
    <location>
        <begin position="182"/>
        <end position="205"/>
    </location>
</feature>
<keyword evidence="7" id="KW-1185">Reference proteome</keyword>
<feature type="region of interest" description="Disordered" evidence="4">
    <location>
        <begin position="341"/>
        <end position="372"/>
    </location>
</feature>
<evidence type="ECO:0000259" key="5">
    <source>
        <dbReference type="Pfam" id="PF11945"/>
    </source>
</evidence>
<dbReference type="GO" id="GO:0043014">
    <property type="term" value="F:alpha-tubulin binding"/>
    <property type="evidence" value="ECO:0000318"/>
    <property type="project" value="GO_Central"/>
</dbReference>
<dbReference type="STRING" id="13333.W1NF84"/>
<evidence type="ECO:0000313" key="6">
    <source>
        <dbReference type="EMBL" id="ERM93815.1"/>
    </source>
</evidence>
<dbReference type="GO" id="GO:0034314">
    <property type="term" value="P:Arp2/3 complex-mediated actin nucleation"/>
    <property type="evidence" value="ECO:0000318"/>
    <property type="project" value="GO_Central"/>
</dbReference>
<dbReference type="GO" id="GO:0005769">
    <property type="term" value="C:early endosome"/>
    <property type="evidence" value="ECO:0000318"/>
    <property type="project" value="GO_Central"/>
</dbReference>
<comment type="similarity">
    <text evidence="1">Belongs to the WASH1 family.</text>
</comment>
<keyword evidence="2" id="KW-0009">Actin-binding</keyword>
<feature type="domain" description="WASH1 WAHD" evidence="5">
    <location>
        <begin position="21"/>
        <end position="87"/>
    </location>
</feature>
<dbReference type="OrthoDB" id="307871at2759"/>
<dbReference type="OMA" id="SMDSPYE"/>
<reference evidence="7" key="1">
    <citation type="journal article" date="2013" name="Science">
        <title>The Amborella genome and the evolution of flowering plants.</title>
        <authorList>
            <consortium name="Amborella Genome Project"/>
        </authorList>
    </citation>
    <scope>NUCLEOTIDE SEQUENCE [LARGE SCALE GENOMIC DNA]</scope>
</reference>
<dbReference type="GO" id="GO:0055037">
    <property type="term" value="C:recycling endosome"/>
    <property type="evidence" value="ECO:0000318"/>
    <property type="project" value="GO_Central"/>
</dbReference>
<sequence length="443" mass="48212">MLLRVSEDGSKRRHGFLDNYRQLHQALLDLQRAADHIFDTVIQRTEKEQQKLNAVLQRIDNAKIKIDALSHTKRAATVRSSSSYPFVGEEDFKPLFGCTDGTNDLEFPIAKLLLNGGLNKDLGEDGTLELFQFFSETTSEHIPKEVKSKGDAEPLQRSGMFLVNQPPHPLIKLPHESLLRAESNSRGVPSSIQKHQLLPPPPPSLLPQASRLNSKSEGFAFKSAKQKGSIRLPNPLLDLPAVSETTRNGGGDGSQTITENINTHTPSTQTLPFLAPSPPLPPPPPSLATTSSIKEHDATETSKSVKTHEVNPPRISSLPFVDSKRAALLVSIRNPGIVLRKTGHMQPDSDAVGSSASPKKVIKSSGSENSPIAVKPKSVNLLAEVASSLKMRRLLMQGGFHGKEQAEGPDYTSSPSKSRSQGPLPDAESNVSSDRSEEDDWDD</sequence>
<feature type="compositionally biased region" description="Pro residues" evidence="4">
    <location>
        <begin position="275"/>
        <end position="286"/>
    </location>
</feature>
<dbReference type="GO" id="GO:0003779">
    <property type="term" value="F:actin binding"/>
    <property type="evidence" value="ECO:0007669"/>
    <property type="project" value="UniProtKB-KW"/>
</dbReference>
<dbReference type="GO" id="GO:0005829">
    <property type="term" value="C:cytosol"/>
    <property type="evidence" value="ECO:0007669"/>
    <property type="project" value="GOC"/>
</dbReference>
<dbReference type="InterPro" id="IPR021854">
    <property type="entry name" value="WASH1_WAHD"/>
</dbReference>
<proteinExistence type="inferred from homology"/>
<accession>W1NF84</accession>
<organism evidence="6 7">
    <name type="scientific">Amborella trichopoda</name>
    <dbReference type="NCBI Taxonomy" id="13333"/>
    <lineage>
        <taxon>Eukaryota</taxon>
        <taxon>Viridiplantae</taxon>
        <taxon>Streptophyta</taxon>
        <taxon>Embryophyta</taxon>
        <taxon>Tracheophyta</taxon>
        <taxon>Spermatophyta</taxon>
        <taxon>Magnoliopsida</taxon>
        <taxon>Amborellales</taxon>
        <taxon>Amborellaceae</taxon>
        <taxon>Amborella</taxon>
    </lineage>
</organism>
<feature type="compositionally biased region" description="Polar residues" evidence="4">
    <location>
        <begin position="411"/>
        <end position="421"/>
    </location>
</feature>
<feature type="compositionally biased region" description="Polar residues" evidence="4">
    <location>
        <begin position="182"/>
        <end position="194"/>
    </location>
</feature>
<dbReference type="InterPro" id="IPR028290">
    <property type="entry name" value="WASH1"/>
</dbReference>
<feature type="region of interest" description="Disordered" evidence="4">
    <location>
        <begin position="396"/>
        <end position="443"/>
    </location>
</feature>
<dbReference type="GO" id="GO:0032456">
    <property type="term" value="P:endocytic recycling"/>
    <property type="evidence" value="ECO:0000318"/>
    <property type="project" value="GO_Central"/>
</dbReference>
<dbReference type="eggNOG" id="ENOG502S1A7">
    <property type="taxonomic scope" value="Eukaryota"/>
</dbReference>
<dbReference type="GO" id="GO:0006887">
    <property type="term" value="P:exocytosis"/>
    <property type="evidence" value="ECO:0000318"/>
    <property type="project" value="GO_Central"/>
</dbReference>
<dbReference type="AlphaFoldDB" id="W1NF84"/>
<evidence type="ECO:0000256" key="2">
    <source>
        <dbReference type="ARBA" id="ARBA00023203"/>
    </source>
</evidence>
<dbReference type="PANTHER" id="PTHR23331:SF1">
    <property type="entry name" value="WASH COMPLEX SUBUNIT 1"/>
    <property type="match status" value="1"/>
</dbReference>
<feature type="compositionally biased region" description="Polar residues" evidence="4">
    <location>
        <begin position="254"/>
        <end position="269"/>
    </location>
</feature>
<dbReference type="Gramene" id="ERM93815">
    <property type="protein sequence ID" value="ERM93815"/>
    <property type="gene ID" value="AMTR_s00138p00029150"/>
</dbReference>
<evidence type="ECO:0000256" key="1">
    <source>
        <dbReference type="ARBA" id="ARBA00005602"/>
    </source>
</evidence>
<dbReference type="EMBL" id="KI397561">
    <property type="protein sequence ID" value="ERM93815.1"/>
    <property type="molecule type" value="Genomic_DNA"/>
</dbReference>
<dbReference type="GO" id="GO:0071203">
    <property type="term" value="C:WASH complex"/>
    <property type="evidence" value="ECO:0000318"/>
    <property type="project" value="GO_Central"/>
</dbReference>